<dbReference type="RefSeq" id="WP_257449042.1">
    <property type="nucleotide sequence ID" value="NZ_JANIPJ010000014.1"/>
</dbReference>
<name>A0A9X2S9Z2_9BACL</name>
<dbReference type="EMBL" id="JANIPJ010000014">
    <property type="protein sequence ID" value="MCR2805999.1"/>
    <property type="molecule type" value="Genomic_DNA"/>
</dbReference>
<protein>
    <submittedName>
        <fullName evidence="1">Uncharacterized protein</fullName>
    </submittedName>
</protein>
<organism evidence="1 2">
    <name type="scientific">Paenibacillus soyae</name>
    <dbReference type="NCBI Taxonomy" id="2969249"/>
    <lineage>
        <taxon>Bacteria</taxon>
        <taxon>Bacillati</taxon>
        <taxon>Bacillota</taxon>
        <taxon>Bacilli</taxon>
        <taxon>Bacillales</taxon>
        <taxon>Paenibacillaceae</taxon>
        <taxon>Paenibacillus</taxon>
    </lineage>
</organism>
<proteinExistence type="predicted"/>
<reference evidence="1" key="1">
    <citation type="submission" date="2022-08" db="EMBL/GenBank/DDBJ databases">
        <title>The genomic sequence of strain Paenibacillus sp. SCIV0701.</title>
        <authorList>
            <person name="Zhao H."/>
        </authorList>
    </citation>
    <scope>NUCLEOTIDE SEQUENCE</scope>
    <source>
        <strain evidence="1">SCIV0701</strain>
    </source>
</reference>
<evidence type="ECO:0000313" key="2">
    <source>
        <dbReference type="Proteomes" id="UP001141950"/>
    </source>
</evidence>
<comment type="caution">
    <text evidence="1">The sequence shown here is derived from an EMBL/GenBank/DDBJ whole genome shotgun (WGS) entry which is preliminary data.</text>
</comment>
<gene>
    <name evidence="1" type="ORF">NQZ67_19120</name>
</gene>
<keyword evidence="2" id="KW-1185">Reference proteome</keyword>
<accession>A0A9X2S9Z2</accession>
<dbReference type="AlphaFoldDB" id="A0A9X2S9Z2"/>
<dbReference type="Proteomes" id="UP001141950">
    <property type="component" value="Unassembled WGS sequence"/>
</dbReference>
<sequence>MTDSSSFAYSVLTRLFDYYDGHGIASKLAEPDEEAPYASLLIRFDEIGSRSDSLIFEIGFIPGLDEAAQEGVHLLQTFSVVREETEPESYERLLDICASLNHTLPLGAFGVAAKGGALYFKHNAMLRRDWLDNEQGLQHLDRMNGLILHQLHQFVDKLVDEA</sequence>
<evidence type="ECO:0000313" key="1">
    <source>
        <dbReference type="EMBL" id="MCR2805999.1"/>
    </source>
</evidence>